<keyword evidence="1" id="KW-1133">Transmembrane helix</keyword>
<reference evidence="2 3" key="1">
    <citation type="submission" date="2014-11" db="EMBL/GenBank/DDBJ databases">
        <authorList>
            <person name="Zhu J."/>
            <person name="Qi W."/>
            <person name="Song R."/>
        </authorList>
    </citation>
    <scope>NUCLEOTIDE SEQUENCE [LARGE SCALE GENOMIC DNA]</scope>
</reference>
<dbReference type="VEuPathDB" id="CryptoDB:Vbra_20000"/>
<name>A0A0G4E987_VITBC</name>
<feature type="transmembrane region" description="Helical" evidence="1">
    <location>
        <begin position="162"/>
        <end position="184"/>
    </location>
</feature>
<gene>
    <name evidence="2" type="ORF">Vbra_20000</name>
</gene>
<accession>A0A0G4E987</accession>
<keyword evidence="1" id="KW-0812">Transmembrane</keyword>
<keyword evidence="3" id="KW-1185">Reference proteome</keyword>
<organism evidence="2 3">
    <name type="scientific">Vitrella brassicaformis (strain CCMP3155)</name>
    <dbReference type="NCBI Taxonomy" id="1169540"/>
    <lineage>
        <taxon>Eukaryota</taxon>
        <taxon>Sar</taxon>
        <taxon>Alveolata</taxon>
        <taxon>Colpodellida</taxon>
        <taxon>Vitrellaceae</taxon>
        <taxon>Vitrella</taxon>
    </lineage>
</organism>
<proteinExistence type="predicted"/>
<dbReference type="AlphaFoldDB" id="A0A0G4E987"/>
<sequence>MAQGSYLVASFCFLLASVGLGFGFFINQWIFAETKKELGEDGQYGRLEFGPYYMCISVPDASRADDYYDHLKDMGQKSKWLTKEHFDDIKDLMKHHCREYYNVEHLRFKFFGAYIAEWCVRFFLVFAWILSMVSTLLCLMLGATSWSAGVNKWLTVNATSCANFVAVGGLGTIFASFAFFNWGWNYGMSTYFAYKWNYVYIMVIAAGILDFIGSCFVTVPACCGGRDKDE</sequence>
<feature type="transmembrane region" description="Helical" evidence="1">
    <location>
        <begin position="6"/>
        <end position="26"/>
    </location>
</feature>
<evidence type="ECO:0000313" key="3">
    <source>
        <dbReference type="Proteomes" id="UP000041254"/>
    </source>
</evidence>
<evidence type="ECO:0000256" key="1">
    <source>
        <dbReference type="SAM" id="Phobius"/>
    </source>
</evidence>
<protein>
    <submittedName>
        <fullName evidence="2">Uncharacterized protein</fullName>
    </submittedName>
</protein>
<dbReference type="Proteomes" id="UP000041254">
    <property type="component" value="Unassembled WGS sequence"/>
</dbReference>
<keyword evidence="1" id="KW-0472">Membrane</keyword>
<evidence type="ECO:0000313" key="2">
    <source>
        <dbReference type="EMBL" id="CEL91797.1"/>
    </source>
</evidence>
<dbReference type="InParanoid" id="A0A0G4E987"/>
<dbReference type="EMBL" id="CDMY01000022">
    <property type="protein sequence ID" value="CEL91797.1"/>
    <property type="molecule type" value="Genomic_DNA"/>
</dbReference>
<feature type="transmembrane region" description="Helical" evidence="1">
    <location>
        <begin position="196"/>
        <end position="219"/>
    </location>
</feature>
<feature type="transmembrane region" description="Helical" evidence="1">
    <location>
        <begin position="118"/>
        <end position="142"/>
    </location>
</feature>